<accession>X1BH84</accession>
<name>X1BH84_9ZZZZ</name>
<comment type="caution">
    <text evidence="1">The sequence shown here is derived from an EMBL/GenBank/DDBJ whole genome shotgun (WGS) entry which is preliminary data.</text>
</comment>
<organism evidence="1">
    <name type="scientific">marine sediment metagenome</name>
    <dbReference type="NCBI Taxonomy" id="412755"/>
    <lineage>
        <taxon>unclassified sequences</taxon>
        <taxon>metagenomes</taxon>
        <taxon>ecological metagenomes</taxon>
    </lineage>
</organism>
<reference evidence="1" key="1">
    <citation type="journal article" date="2014" name="Front. Microbiol.">
        <title>High frequency of phylogenetically diverse reductive dehalogenase-homologous genes in deep subseafloor sedimentary metagenomes.</title>
        <authorList>
            <person name="Kawai M."/>
            <person name="Futagami T."/>
            <person name="Toyoda A."/>
            <person name="Takaki Y."/>
            <person name="Nishi S."/>
            <person name="Hori S."/>
            <person name="Arai W."/>
            <person name="Tsubouchi T."/>
            <person name="Morono Y."/>
            <person name="Uchiyama I."/>
            <person name="Ito T."/>
            <person name="Fujiyama A."/>
            <person name="Inagaki F."/>
            <person name="Takami H."/>
        </authorList>
    </citation>
    <scope>NUCLEOTIDE SEQUENCE</scope>
    <source>
        <strain evidence="1">Expedition CK06-06</strain>
    </source>
</reference>
<protein>
    <submittedName>
        <fullName evidence="1">Uncharacterized protein</fullName>
    </submittedName>
</protein>
<dbReference type="EMBL" id="BART01017905">
    <property type="protein sequence ID" value="GAG83453.1"/>
    <property type="molecule type" value="Genomic_DNA"/>
</dbReference>
<proteinExistence type="predicted"/>
<evidence type="ECO:0000313" key="1">
    <source>
        <dbReference type="EMBL" id="GAG83453.1"/>
    </source>
</evidence>
<sequence>MSEDIRGGIDYALLKRHYEADDYTSLRLAGVTYINGIPFTAT</sequence>
<gene>
    <name evidence="1" type="ORF">S01H4_33925</name>
</gene>
<dbReference type="AlphaFoldDB" id="X1BH84"/>